<gene>
    <name evidence="3" type="ORF">CLSA_c22810</name>
</gene>
<dbReference type="PATRIC" id="fig|1345695.3.peg.2253"/>
<proteinExistence type="predicted"/>
<evidence type="ECO:0008006" key="5">
    <source>
        <dbReference type="Google" id="ProtNLM"/>
    </source>
</evidence>
<reference evidence="3 4" key="1">
    <citation type="journal article" date="2013" name="Genome Announc.">
        <title>Complete Genome Sequence of the Solvent Producer Clostridium saccharobutylicum NCP262 (DSM 13864).</title>
        <authorList>
            <person name="Poehlein A."/>
            <person name="Hartwich K."/>
            <person name="Krabben P."/>
            <person name="Ehrenreich A."/>
            <person name="Liebl W."/>
            <person name="Durre P."/>
            <person name="Gottschalk G."/>
            <person name="Daniel R."/>
        </authorList>
    </citation>
    <scope>NUCLEOTIDE SEQUENCE [LARGE SCALE GENOMIC DNA]</scope>
    <source>
        <strain evidence="3">DSM 13864</strain>
    </source>
</reference>
<evidence type="ECO:0000256" key="2">
    <source>
        <dbReference type="SAM" id="MobiDB-lite"/>
    </source>
</evidence>
<evidence type="ECO:0000256" key="1">
    <source>
        <dbReference type="ARBA" id="ARBA00022729"/>
    </source>
</evidence>
<evidence type="ECO:0000313" key="4">
    <source>
        <dbReference type="Proteomes" id="UP000017118"/>
    </source>
</evidence>
<dbReference type="AlphaFoldDB" id="U5MUB7"/>
<feature type="region of interest" description="Disordered" evidence="2">
    <location>
        <begin position="28"/>
        <end position="47"/>
    </location>
</feature>
<evidence type="ECO:0000313" key="3">
    <source>
        <dbReference type="EMBL" id="AGX43256.1"/>
    </source>
</evidence>
<dbReference type="KEGG" id="csb:CLSA_c22810"/>
<dbReference type="Gene3D" id="2.60.40.1240">
    <property type="match status" value="1"/>
</dbReference>
<dbReference type="HOGENOM" id="CLU_1308339_0_0_9"/>
<sequence length="210" mass="23306">MMKKIISIAICGALTFGLIGCESIIPNTNSTKQDSKQQEETSSNTNTVDGIKFTVNSVSKEPVKGDRTKDNVAAKNGEYFAKGSTNVKASDYEYIVIGLKIENTTNKAIALSKYGWSAEMKDGYKLKDNTISDDLKGQIASNNYVEGQVKVLAEKKLNVKEFKLKYNIIDYTNFDKMLSDAVSGKSESECKSKYPELFKENYAKLNIEVN</sequence>
<organism evidence="3 4">
    <name type="scientific">Clostridium saccharobutylicum DSM 13864</name>
    <dbReference type="NCBI Taxonomy" id="1345695"/>
    <lineage>
        <taxon>Bacteria</taxon>
        <taxon>Bacillati</taxon>
        <taxon>Bacillota</taxon>
        <taxon>Clostridia</taxon>
        <taxon>Eubacteriales</taxon>
        <taxon>Clostridiaceae</taxon>
        <taxon>Clostridium</taxon>
    </lineage>
</organism>
<protein>
    <recommendedName>
        <fullName evidence="5">DUF4352 domain-containing protein</fullName>
    </recommendedName>
</protein>
<accession>U5MUB7</accession>
<keyword evidence="4" id="KW-1185">Reference proteome</keyword>
<dbReference type="PROSITE" id="PS51257">
    <property type="entry name" value="PROKAR_LIPOPROTEIN"/>
    <property type="match status" value="1"/>
</dbReference>
<keyword evidence="1" id="KW-0732">Signal</keyword>
<name>U5MUB7_CLOSA</name>
<dbReference type="EMBL" id="CP006721">
    <property type="protein sequence ID" value="AGX43256.1"/>
    <property type="molecule type" value="Genomic_DNA"/>
</dbReference>
<dbReference type="Proteomes" id="UP000017118">
    <property type="component" value="Chromosome"/>
</dbReference>
<dbReference type="InterPro" id="IPR029050">
    <property type="entry name" value="Immunoprotect_excell_Ig-like"/>
</dbReference>